<reference evidence="2 3" key="1">
    <citation type="submission" date="2024-06" db="EMBL/GenBank/DDBJ databases">
        <title>Chitinophaga defluvii sp. nov., isolated from municipal sewage.</title>
        <authorList>
            <person name="Zhang L."/>
        </authorList>
    </citation>
    <scope>NUCLEOTIDE SEQUENCE [LARGE SCALE GENOMIC DNA]</scope>
    <source>
        <strain evidence="2 3">H8</strain>
    </source>
</reference>
<evidence type="ECO:0000313" key="2">
    <source>
        <dbReference type="EMBL" id="MET6998289.1"/>
    </source>
</evidence>
<evidence type="ECO:0000313" key="3">
    <source>
        <dbReference type="Proteomes" id="UP001549749"/>
    </source>
</evidence>
<dbReference type="Pfam" id="PF19783">
    <property type="entry name" value="DUF6268"/>
    <property type="match status" value="1"/>
</dbReference>
<feature type="domain" description="DUF6268" evidence="1">
    <location>
        <begin position="25"/>
        <end position="311"/>
    </location>
</feature>
<dbReference type="InterPro" id="IPR046235">
    <property type="entry name" value="DUF6268"/>
</dbReference>
<comment type="caution">
    <text evidence="2">The sequence shown here is derived from an EMBL/GenBank/DDBJ whole genome shotgun (WGS) entry which is preliminary data.</text>
</comment>
<dbReference type="Proteomes" id="UP001549749">
    <property type="component" value="Unassembled WGS sequence"/>
</dbReference>
<dbReference type="EMBL" id="JBEXAC010000001">
    <property type="protein sequence ID" value="MET6998289.1"/>
    <property type="molecule type" value="Genomic_DNA"/>
</dbReference>
<organism evidence="2 3">
    <name type="scientific">Chitinophaga defluvii</name>
    <dbReference type="NCBI Taxonomy" id="3163343"/>
    <lineage>
        <taxon>Bacteria</taxon>
        <taxon>Pseudomonadati</taxon>
        <taxon>Bacteroidota</taxon>
        <taxon>Chitinophagia</taxon>
        <taxon>Chitinophagales</taxon>
        <taxon>Chitinophagaceae</taxon>
        <taxon>Chitinophaga</taxon>
    </lineage>
</organism>
<protein>
    <submittedName>
        <fullName evidence="2">DUF6268 family outer membrane beta-barrel protein</fullName>
    </submittedName>
</protein>
<accession>A0ABV2T5L6</accession>
<evidence type="ECO:0000259" key="1">
    <source>
        <dbReference type="Pfam" id="PF19783"/>
    </source>
</evidence>
<sequence>MIRQQRFIIQLCLLLGLLTQADLLFAQLGGASLNGPGMAISVDYLPASRYIRPEDSVKTGSTTSQQRFNFGAAFLLSNKVDTATGKLRVWSASLSGSYAQLENKDYEKNIYPDELLGTQIGLQHYRSLNKRWTMLALLSAGINTDMEKIDQNDLFVNGGVVFIRKHNPKLSYGIGVVLTNSFGMPMVLPAFLVQWKTGERFKIDVVFPEKLSVSTRLNRYADIGLAFRMQGAAYDVEKRTDGKRLMGYAEMKLGLENTWHLSRKIDFIASGGSMLFSTTSFQEKKLSEMFKPKAEHRLATNYFLSAGLRWNFAPARR</sequence>
<proteinExistence type="predicted"/>
<gene>
    <name evidence="2" type="ORF">ABR189_12960</name>
</gene>
<name>A0ABV2T5L6_9BACT</name>
<dbReference type="RefSeq" id="WP_354660924.1">
    <property type="nucleotide sequence ID" value="NZ_JBEXAC010000001.1"/>
</dbReference>
<keyword evidence="3" id="KW-1185">Reference proteome</keyword>